<evidence type="ECO:0000256" key="6">
    <source>
        <dbReference type="ARBA" id="ARBA00022840"/>
    </source>
</evidence>
<feature type="domain" description="ABC transporter" evidence="15">
    <location>
        <begin position="549"/>
        <end position="816"/>
    </location>
</feature>
<dbReference type="PROSITE" id="PS00211">
    <property type="entry name" value="ABC_TRANSPORTER_1"/>
    <property type="match status" value="1"/>
</dbReference>
<dbReference type="InterPro" id="IPR003593">
    <property type="entry name" value="AAA+_ATPase"/>
</dbReference>
<evidence type="ECO:0000256" key="14">
    <source>
        <dbReference type="SAM" id="Phobius"/>
    </source>
</evidence>
<evidence type="ECO:0000259" key="15">
    <source>
        <dbReference type="PROSITE" id="PS50893"/>
    </source>
</evidence>
<dbReference type="PROSITE" id="PS50929">
    <property type="entry name" value="ABC_TM1F"/>
    <property type="match status" value="1"/>
</dbReference>
<dbReference type="Pfam" id="PF00005">
    <property type="entry name" value="ABC_tran"/>
    <property type="match status" value="1"/>
</dbReference>
<evidence type="ECO:0000256" key="3">
    <source>
        <dbReference type="ARBA" id="ARBA00022448"/>
    </source>
</evidence>
<dbReference type="PROSITE" id="PS50893">
    <property type="entry name" value="ABC_TRANSPORTER_2"/>
    <property type="match status" value="1"/>
</dbReference>
<dbReference type="Gene3D" id="1.20.1560.10">
    <property type="entry name" value="ABC transporter type 1, transmembrane domain"/>
    <property type="match status" value="1"/>
</dbReference>
<evidence type="ECO:0000256" key="1">
    <source>
        <dbReference type="ARBA" id="ARBA00004225"/>
    </source>
</evidence>
<keyword evidence="5" id="KW-0547">Nucleotide-binding</keyword>
<evidence type="ECO:0000256" key="2">
    <source>
        <dbReference type="ARBA" id="ARBA00011738"/>
    </source>
</evidence>
<evidence type="ECO:0000256" key="5">
    <source>
        <dbReference type="ARBA" id="ARBA00022741"/>
    </source>
</evidence>
<evidence type="ECO:0000256" key="4">
    <source>
        <dbReference type="ARBA" id="ARBA00022692"/>
    </source>
</evidence>
<dbReference type="SUPFAM" id="SSF52540">
    <property type="entry name" value="P-loop containing nucleoside triphosphate hydrolases"/>
    <property type="match status" value="1"/>
</dbReference>
<reference evidence="17 18" key="1">
    <citation type="submission" date="2021-02" db="EMBL/GenBank/DDBJ databases">
        <title>Variation within the Batrachochytrium salamandrivorans European outbreak.</title>
        <authorList>
            <person name="Kelly M."/>
            <person name="Pasmans F."/>
            <person name="Shea T.P."/>
            <person name="Munoz J.F."/>
            <person name="Carranza S."/>
            <person name="Cuomo C.A."/>
            <person name="Martel A."/>
        </authorList>
    </citation>
    <scope>NUCLEOTIDE SEQUENCE [LARGE SCALE GENOMIC DNA]</scope>
    <source>
        <strain evidence="17 18">AMFP18/2</strain>
    </source>
</reference>
<keyword evidence="18" id="KW-1185">Reference proteome</keyword>
<evidence type="ECO:0000259" key="16">
    <source>
        <dbReference type="PROSITE" id="PS50929"/>
    </source>
</evidence>
<keyword evidence="8 14" id="KW-1133">Transmembrane helix</keyword>
<dbReference type="CDD" id="cd18582">
    <property type="entry name" value="ABC_6TM_ATM1_ABCB7"/>
    <property type="match status" value="1"/>
</dbReference>
<sequence>MRLVHATQAVRLQSTRKQPLSPMHTATLPQSHRPASLCVQLALSDTSARQPFSYQQPTTNYNSHYSIIRLSNYHTVFTSSFHTRCQSSLSRLMSSRSLYSLCAAIDHHCSCSSLLPSRNSITALSAHRFANKSIRQHSCRQFFTSLPHSNVNLSTTKVPTPSTASSSSAPVDKSPMQAQTPSIALALKKDEPGTSWRSDLTIIGEMLQYLWPKDDWKVKARVIMAVSMLVCGKLLNVSVPLFFKEIIDVLNTHVPIAGSDPSVLVVVGAILIGYGTARLGASFLQEMRNAVFGSVAQRAIRSAARGIFVHLQQLDLTFHLGRQTGGLVRAIDRGTKGINQILSSVVFHLFPTALEIAIVCGILTHTYGVGYAVVTIVTMSAYTAFTFVTTSWRMKFRKQMNQADNAAAATATDSLLNYEAVKHFNNERFEMKNYDLSLVKYEKAAINTSVSLAFLNAGQNAIFSVALVTMMWMASHGVLLGQLTVGDLVLINGLVFQLSMPLNFLGSVYRETRQSLMDMDVMFRLQRIESKIKNAEAAVPLKLTQGGKIVFDNVNFGYAESRPILRSISFTIDAGKRVAFVGPSGCGKSTLLRLLFRFYDPASGSISIDGQNIRGVDLDSLRQHIGIVPQDTILFNQTVFYNIAYGRPEASTDQVHEAARKAALHDSIVNAFPEKYDTRVGERGLMVSGGEKQRIQLARVFLKDAPIMMFDEATSALDQATETLIMKATKEYLSTSSAFYPTPPNPPHVNQDTLSSDDSDQSSHSSGRTAIFIAHRLRTIADCDEIFVMDQGAVVEHGSHDDLIRAKGLYYHMWNAQQHGIQTLTST</sequence>
<comment type="subunit">
    <text evidence="2">Homodimer.</text>
</comment>
<feature type="region of interest" description="Disordered" evidence="13">
    <location>
        <begin position="154"/>
        <end position="177"/>
    </location>
</feature>
<feature type="transmembrane region" description="Helical" evidence="14">
    <location>
        <begin position="263"/>
        <end position="281"/>
    </location>
</feature>
<comment type="similarity">
    <text evidence="10">Belongs to the ABC transporter superfamily. ABCB family. Heavy Metal importer (TC 3.A.1.210) subfamily.</text>
</comment>
<evidence type="ECO:0000256" key="8">
    <source>
        <dbReference type="ARBA" id="ARBA00022989"/>
    </source>
</evidence>
<dbReference type="InterPro" id="IPR011527">
    <property type="entry name" value="ABC1_TM_dom"/>
</dbReference>
<keyword evidence="9 14" id="KW-0472">Membrane</keyword>
<evidence type="ECO:0000256" key="13">
    <source>
        <dbReference type="SAM" id="MobiDB-lite"/>
    </source>
</evidence>
<gene>
    <name evidence="17" type="ORF">BASA50_002900</name>
</gene>
<evidence type="ECO:0000256" key="7">
    <source>
        <dbReference type="ARBA" id="ARBA00022967"/>
    </source>
</evidence>
<feature type="compositionally biased region" description="Low complexity" evidence="13">
    <location>
        <begin position="154"/>
        <end position="175"/>
    </location>
</feature>
<feature type="transmembrane region" description="Helical" evidence="14">
    <location>
        <begin position="370"/>
        <end position="392"/>
    </location>
</feature>
<dbReference type="EMBL" id="JAFCIX010000063">
    <property type="protein sequence ID" value="KAH6599557.1"/>
    <property type="molecule type" value="Genomic_DNA"/>
</dbReference>
<dbReference type="SMART" id="SM00382">
    <property type="entry name" value="AAA"/>
    <property type="match status" value="1"/>
</dbReference>
<dbReference type="InterPro" id="IPR036640">
    <property type="entry name" value="ABC1_TM_sf"/>
</dbReference>
<proteinExistence type="inferred from homology"/>
<evidence type="ECO:0000256" key="10">
    <source>
        <dbReference type="ARBA" id="ARBA00024363"/>
    </source>
</evidence>
<protein>
    <recommendedName>
        <fullName evidence="11">Iron-sulfur clusters transporter ATM1, mitochondrial</fullName>
    </recommendedName>
    <alternativeName>
        <fullName evidence="12">Iron-sulfur clusters transporter atm1, mitochondrial</fullName>
    </alternativeName>
</protein>
<feature type="domain" description="ABC transmembrane type-1" evidence="16">
    <location>
        <begin position="223"/>
        <end position="514"/>
    </location>
</feature>
<name>A0ABQ8FJU6_9FUNG</name>
<evidence type="ECO:0000256" key="12">
    <source>
        <dbReference type="ARBA" id="ARBA00040792"/>
    </source>
</evidence>
<keyword evidence="7" id="KW-1278">Translocase</keyword>
<dbReference type="Proteomes" id="UP001648503">
    <property type="component" value="Unassembled WGS sequence"/>
</dbReference>
<comment type="subcellular location">
    <subcellularLocation>
        <location evidence="1">Mitochondrion membrane</location>
        <topology evidence="1">Multi-pass membrane protein</topology>
    </subcellularLocation>
</comment>
<dbReference type="PANTHER" id="PTHR24221">
    <property type="entry name" value="ATP-BINDING CASSETTE SUB-FAMILY B"/>
    <property type="match status" value="1"/>
</dbReference>
<dbReference type="InterPro" id="IPR017871">
    <property type="entry name" value="ABC_transporter-like_CS"/>
</dbReference>
<dbReference type="InterPro" id="IPR027417">
    <property type="entry name" value="P-loop_NTPase"/>
</dbReference>
<feature type="transmembrane region" description="Helical" evidence="14">
    <location>
        <begin position="222"/>
        <end position="243"/>
    </location>
</feature>
<dbReference type="InterPro" id="IPR039421">
    <property type="entry name" value="Type_1_exporter"/>
</dbReference>
<feature type="transmembrane region" description="Helical" evidence="14">
    <location>
        <begin position="489"/>
        <end position="509"/>
    </location>
</feature>
<dbReference type="Gene3D" id="3.40.50.300">
    <property type="entry name" value="P-loop containing nucleotide triphosphate hydrolases"/>
    <property type="match status" value="1"/>
</dbReference>
<feature type="transmembrane region" description="Helical" evidence="14">
    <location>
        <begin position="461"/>
        <end position="483"/>
    </location>
</feature>
<organism evidence="17 18">
    <name type="scientific">Batrachochytrium salamandrivorans</name>
    <dbReference type="NCBI Taxonomy" id="1357716"/>
    <lineage>
        <taxon>Eukaryota</taxon>
        <taxon>Fungi</taxon>
        <taxon>Fungi incertae sedis</taxon>
        <taxon>Chytridiomycota</taxon>
        <taxon>Chytridiomycota incertae sedis</taxon>
        <taxon>Chytridiomycetes</taxon>
        <taxon>Rhizophydiales</taxon>
        <taxon>Rhizophydiales incertae sedis</taxon>
        <taxon>Batrachochytrium</taxon>
    </lineage>
</organism>
<keyword evidence="6" id="KW-0067">ATP-binding</keyword>
<evidence type="ECO:0000313" key="17">
    <source>
        <dbReference type="EMBL" id="KAH6599557.1"/>
    </source>
</evidence>
<accession>A0ABQ8FJU6</accession>
<dbReference type="InterPro" id="IPR003439">
    <property type="entry name" value="ABC_transporter-like_ATP-bd"/>
</dbReference>
<keyword evidence="4 14" id="KW-0812">Transmembrane</keyword>
<comment type="caution">
    <text evidence="17">The sequence shown here is derived from an EMBL/GenBank/DDBJ whole genome shotgun (WGS) entry which is preliminary data.</text>
</comment>
<dbReference type="PANTHER" id="PTHR24221:SF402">
    <property type="entry name" value="IRON-SULFUR CLUSTERS TRANSPORTER ABCB7, MITOCHONDRIAL"/>
    <property type="match status" value="1"/>
</dbReference>
<feature type="region of interest" description="Disordered" evidence="13">
    <location>
        <begin position="737"/>
        <end position="765"/>
    </location>
</feature>
<dbReference type="SUPFAM" id="SSF90123">
    <property type="entry name" value="ABC transporter transmembrane region"/>
    <property type="match status" value="1"/>
</dbReference>
<evidence type="ECO:0000313" key="18">
    <source>
        <dbReference type="Proteomes" id="UP001648503"/>
    </source>
</evidence>
<evidence type="ECO:0000256" key="11">
    <source>
        <dbReference type="ARBA" id="ARBA00039906"/>
    </source>
</evidence>
<feature type="transmembrane region" description="Helical" evidence="14">
    <location>
        <begin position="341"/>
        <end position="364"/>
    </location>
</feature>
<evidence type="ECO:0000256" key="9">
    <source>
        <dbReference type="ARBA" id="ARBA00023136"/>
    </source>
</evidence>
<keyword evidence="3" id="KW-0813">Transport</keyword>
<dbReference type="Pfam" id="PF00664">
    <property type="entry name" value="ABC_membrane"/>
    <property type="match status" value="1"/>
</dbReference>